<keyword evidence="2" id="KW-1185">Reference proteome</keyword>
<feature type="non-terminal residue" evidence="1">
    <location>
        <position position="1"/>
    </location>
</feature>
<comment type="caution">
    <text evidence="1">The sequence shown here is derived from an EMBL/GenBank/DDBJ whole genome shotgun (WGS) entry which is preliminary data.</text>
</comment>
<gene>
    <name evidence="1" type="ORF">SHERM_29384</name>
</gene>
<dbReference type="AlphaFoldDB" id="A0A9N7NQC2"/>
<sequence>KSPLDQQSSKTLSAGSTKALVEFGGQDDAGREAVLGKRSHTEQLEALWKRA</sequence>
<accession>A0A9N7NQC2</accession>
<dbReference type="EMBL" id="CACSLK010027843">
    <property type="protein sequence ID" value="CAA0834143.1"/>
    <property type="molecule type" value="Genomic_DNA"/>
</dbReference>
<organism evidence="1 2">
    <name type="scientific">Striga hermonthica</name>
    <name type="common">Purple witchweed</name>
    <name type="synonym">Buchnera hermonthica</name>
    <dbReference type="NCBI Taxonomy" id="68872"/>
    <lineage>
        <taxon>Eukaryota</taxon>
        <taxon>Viridiplantae</taxon>
        <taxon>Streptophyta</taxon>
        <taxon>Embryophyta</taxon>
        <taxon>Tracheophyta</taxon>
        <taxon>Spermatophyta</taxon>
        <taxon>Magnoliopsida</taxon>
        <taxon>eudicotyledons</taxon>
        <taxon>Gunneridae</taxon>
        <taxon>Pentapetalae</taxon>
        <taxon>asterids</taxon>
        <taxon>lamiids</taxon>
        <taxon>Lamiales</taxon>
        <taxon>Orobanchaceae</taxon>
        <taxon>Buchnereae</taxon>
        <taxon>Striga</taxon>
    </lineage>
</organism>
<feature type="non-terminal residue" evidence="1">
    <location>
        <position position="51"/>
    </location>
</feature>
<dbReference type="Proteomes" id="UP001153555">
    <property type="component" value="Unassembled WGS sequence"/>
</dbReference>
<evidence type="ECO:0000313" key="2">
    <source>
        <dbReference type="Proteomes" id="UP001153555"/>
    </source>
</evidence>
<name>A0A9N7NQC2_STRHE</name>
<proteinExistence type="predicted"/>
<protein>
    <submittedName>
        <fullName evidence="1">Uncharacterized protein</fullName>
    </submittedName>
</protein>
<reference evidence="1" key="1">
    <citation type="submission" date="2019-12" db="EMBL/GenBank/DDBJ databases">
        <authorList>
            <person name="Scholes J."/>
        </authorList>
    </citation>
    <scope>NUCLEOTIDE SEQUENCE</scope>
</reference>
<evidence type="ECO:0000313" key="1">
    <source>
        <dbReference type="EMBL" id="CAA0834143.1"/>
    </source>
</evidence>